<dbReference type="PANTHER" id="PTHR30381">
    <property type="entry name" value="FLAGELLAR P-RING PERIPLASMIC PROTEIN FLGI"/>
    <property type="match status" value="1"/>
</dbReference>
<dbReference type="AlphaFoldDB" id="A0A081BB30"/>
<feature type="signal peptide" evidence="8">
    <location>
        <begin position="1"/>
        <end position="23"/>
    </location>
</feature>
<evidence type="ECO:0000256" key="4">
    <source>
        <dbReference type="ARBA" id="ARBA00022729"/>
    </source>
</evidence>
<keyword evidence="5" id="KW-0574">Periplasm</keyword>
<evidence type="ECO:0000313" key="9">
    <source>
        <dbReference type="EMBL" id="GAK45248.1"/>
    </source>
</evidence>
<evidence type="ECO:0000256" key="6">
    <source>
        <dbReference type="ARBA" id="ARBA00023143"/>
    </source>
</evidence>
<keyword evidence="9" id="KW-0966">Cell projection</keyword>
<dbReference type="eggNOG" id="COG1706">
    <property type="taxonomic scope" value="Bacteria"/>
</dbReference>
<comment type="caution">
    <text evidence="9">The sequence shown here is derived from an EMBL/GenBank/DDBJ whole genome shotgun (WGS) entry which is preliminary data.</text>
</comment>
<feature type="chain" id="PRO_5008981876" description="Flagellar P-ring protein" evidence="8">
    <location>
        <begin position="24"/>
        <end position="375"/>
    </location>
</feature>
<keyword evidence="9" id="KW-0969">Cilium</keyword>
<protein>
    <recommendedName>
        <fullName evidence="3 8">Flagellar P-ring protein</fullName>
    </recommendedName>
    <alternativeName>
        <fullName evidence="7 8">Basal body P-ring protein</fullName>
    </alternativeName>
</protein>
<dbReference type="PRINTS" id="PR01010">
    <property type="entry name" value="FLGPRINGFLGI"/>
</dbReference>
<dbReference type="InterPro" id="IPR001782">
    <property type="entry name" value="Flag_FlgI"/>
</dbReference>
<reference evidence="9 10" key="1">
    <citation type="submission" date="2014-07" db="EMBL/GenBank/DDBJ databases">
        <title>Tepidicaulis marinum gen. nov., sp. nov., a novel marine bacterium denitrifying nitrate to nitrous oxide strictly under microaerobic conditions.</title>
        <authorList>
            <person name="Takeuchi M."/>
            <person name="Yamagishi T."/>
            <person name="Kamagata Y."/>
            <person name="Oshima K."/>
            <person name="Hattori M."/>
            <person name="Katayama T."/>
            <person name="Hanada S."/>
            <person name="Tamaki H."/>
            <person name="Marumo K."/>
            <person name="Maeda H."/>
            <person name="Nedachi M."/>
            <person name="Iwasaki W."/>
            <person name="Suwa Y."/>
            <person name="Sakata S."/>
        </authorList>
    </citation>
    <scope>NUCLEOTIDE SEQUENCE [LARGE SCALE GENOMIC DNA]</scope>
    <source>
        <strain evidence="9 10">MA2</strain>
    </source>
</reference>
<evidence type="ECO:0000256" key="3">
    <source>
        <dbReference type="ARBA" id="ARBA00019515"/>
    </source>
</evidence>
<evidence type="ECO:0000313" key="10">
    <source>
        <dbReference type="Proteomes" id="UP000028702"/>
    </source>
</evidence>
<dbReference type="RefSeq" id="WP_045445973.1">
    <property type="nucleotide sequence ID" value="NZ_BBIO01000008.1"/>
</dbReference>
<dbReference type="GO" id="GO:0030288">
    <property type="term" value="C:outer membrane-bounded periplasmic space"/>
    <property type="evidence" value="ECO:0007669"/>
    <property type="project" value="InterPro"/>
</dbReference>
<comment type="subcellular location">
    <subcellularLocation>
        <location evidence="2 8">Bacterial flagellum basal body</location>
    </subcellularLocation>
</comment>
<dbReference type="Proteomes" id="UP000028702">
    <property type="component" value="Unassembled WGS sequence"/>
</dbReference>
<dbReference type="Pfam" id="PF02119">
    <property type="entry name" value="FlgI"/>
    <property type="match status" value="1"/>
</dbReference>
<dbReference type="EMBL" id="BBIO01000008">
    <property type="protein sequence ID" value="GAK45248.1"/>
    <property type="molecule type" value="Genomic_DNA"/>
</dbReference>
<organism evidence="9 10">
    <name type="scientific">Tepidicaulis marinus</name>
    <dbReference type="NCBI Taxonomy" id="1333998"/>
    <lineage>
        <taxon>Bacteria</taxon>
        <taxon>Pseudomonadati</taxon>
        <taxon>Pseudomonadota</taxon>
        <taxon>Alphaproteobacteria</taxon>
        <taxon>Hyphomicrobiales</taxon>
        <taxon>Parvibaculaceae</taxon>
        <taxon>Tepidicaulis</taxon>
    </lineage>
</organism>
<sequence length="375" mass="39594" precursor="true">MKKKSLPVRLALLAFLGAALTGAAMGEAAASRIKDIVRVEGVRKNMLVGYGLVVGLNGSGDRLRNIPFTEQSLTSMLKRMGVNVRDEELKTKNVAAVMVTAELPPFSRQGALIDVSVSTLGDATSLAGGALLVTPLMGVDGNVYAVAQGPVAISGYSADGDAQSVTKGIPTRARITNGAIVERELPEQLDQLEIVRLNLRNPDFTTAIRIADTVNRRFGAPLADPLDLNNVEIRVPAKYRGQVARFIHDIEGLDVRPDAVAKVVIDEKSGTIVIGADVHISKVAITHGNLTVRVTETPQVSQPSPFAEVGETAVVPRTDIEIEEGKKGFEVVGGTTTLESLVSGLNRLGMSPGDVISILQAIKASGALQAEIEVI</sequence>
<comment type="subunit">
    <text evidence="8">The basal body constitutes a major portion of the flagellar organelle and consists of four rings (L,P,S, and M) mounted on a central rod.</text>
</comment>
<comment type="similarity">
    <text evidence="8">Belongs to the FlgI family.</text>
</comment>
<gene>
    <name evidence="8" type="primary">flgI</name>
    <name evidence="9" type="ORF">M2A_1747</name>
</gene>
<dbReference type="GO" id="GO:0005198">
    <property type="term" value="F:structural molecule activity"/>
    <property type="evidence" value="ECO:0007669"/>
    <property type="project" value="InterPro"/>
</dbReference>
<keyword evidence="10" id="KW-1185">Reference proteome</keyword>
<evidence type="ECO:0000256" key="1">
    <source>
        <dbReference type="ARBA" id="ARBA00002591"/>
    </source>
</evidence>
<dbReference type="GO" id="GO:0009428">
    <property type="term" value="C:bacterial-type flagellum basal body, distal rod, P ring"/>
    <property type="evidence" value="ECO:0007669"/>
    <property type="project" value="InterPro"/>
</dbReference>
<dbReference type="NCBIfam" id="NF003676">
    <property type="entry name" value="PRK05303.1"/>
    <property type="match status" value="1"/>
</dbReference>
<proteinExistence type="inferred from homology"/>
<evidence type="ECO:0000256" key="5">
    <source>
        <dbReference type="ARBA" id="ARBA00022764"/>
    </source>
</evidence>
<keyword evidence="4 8" id="KW-0732">Signal</keyword>
<keyword evidence="9" id="KW-0282">Flagellum</keyword>
<keyword evidence="6 8" id="KW-0975">Bacterial flagellum</keyword>
<dbReference type="GO" id="GO:0071973">
    <property type="term" value="P:bacterial-type flagellum-dependent cell motility"/>
    <property type="evidence" value="ECO:0007669"/>
    <property type="project" value="InterPro"/>
</dbReference>
<evidence type="ECO:0000256" key="8">
    <source>
        <dbReference type="HAMAP-Rule" id="MF_00416"/>
    </source>
</evidence>
<name>A0A081BB30_9HYPH</name>
<dbReference type="PANTHER" id="PTHR30381:SF0">
    <property type="entry name" value="FLAGELLAR P-RING PROTEIN"/>
    <property type="match status" value="1"/>
</dbReference>
<dbReference type="STRING" id="1333998.M2A_1747"/>
<evidence type="ECO:0000256" key="2">
    <source>
        <dbReference type="ARBA" id="ARBA00004117"/>
    </source>
</evidence>
<dbReference type="HAMAP" id="MF_00416">
    <property type="entry name" value="FlgI"/>
    <property type="match status" value="1"/>
</dbReference>
<comment type="function">
    <text evidence="1 8">Assembles around the rod to form the L-ring and probably protects the motor/basal body from shearing forces during rotation.</text>
</comment>
<evidence type="ECO:0000256" key="7">
    <source>
        <dbReference type="ARBA" id="ARBA00032344"/>
    </source>
</evidence>
<accession>A0A081BB30</accession>